<protein>
    <submittedName>
        <fullName evidence="2">Putative cytosolic protein</fullName>
    </submittedName>
</protein>
<reference evidence="2" key="1">
    <citation type="submission" date="2013-04" db="EMBL/GenBank/DDBJ databases">
        <title>Comparative Genomics of Relapsing Fever Spirochetes.</title>
        <authorList>
            <person name="Schwan T.G."/>
            <person name="Raffel S.J."/>
            <person name="Porcella S.F."/>
            <person name="Martens C.A."/>
            <person name="Bruno D.P."/>
            <person name="Ricklefs S.M."/>
            <person name="Barbian K.B."/>
        </authorList>
    </citation>
    <scope>NUCLEOTIDE SEQUENCE</scope>
    <source>
        <strain evidence="2">Co53</strain>
        <plasmid evidence="2">unnamed</plasmid>
    </source>
</reference>
<evidence type="ECO:0000256" key="1">
    <source>
        <dbReference type="SAM" id="SignalP"/>
    </source>
</evidence>
<keyword evidence="1" id="KW-0732">Signal</keyword>
<sequence length="279" mass="31688">MKKSIVAICILTLMCLFSCDINFLNELLGKARDKFLEENNEVEDLDFGRGNLESKKEKADVVIKNGKGVEINRGLQKQEDIDLSRTSVLTKEQENELVIEEAKANDVKSEVNTILISLDKTYGELKKSLLELENMQSYIGNAKFDFENVRKSSENGIDERLKINLGKAIDKVKNSRDIAIFLYKENINRWEHAKASAEHAKNSVESALSESKRLRSGDYYTIYGMVHYILDAKESLSKTETMFEQVWSNLNKLEAGKKEAVKDFAVLKNAHEALGVKKK</sequence>
<dbReference type="HOGENOM" id="CLU_086910_0_0_12"/>
<feature type="signal peptide" evidence="1">
    <location>
        <begin position="1"/>
        <end position="18"/>
    </location>
</feature>
<dbReference type="EMBL" id="CP005763">
    <property type="protein sequence ID" value="AHH11662.1"/>
    <property type="molecule type" value="Genomic_DNA"/>
</dbReference>
<geneLocation type="plasmid" evidence="2">
    <name>unnamed</name>
</geneLocation>
<name>W5SXP7_9SPIR</name>
<accession>W5SXP7</accession>
<organism evidence="2">
    <name type="scientific">Borrelia coriaceae ATCC 43381</name>
    <dbReference type="NCBI Taxonomy" id="1408429"/>
    <lineage>
        <taxon>Bacteria</taxon>
        <taxon>Pseudomonadati</taxon>
        <taxon>Spirochaetota</taxon>
        <taxon>Spirochaetia</taxon>
        <taxon>Spirochaetales</taxon>
        <taxon>Borreliaceae</taxon>
        <taxon>Borrelia</taxon>
    </lineage>
</organism>
<evidence type="ECO:0000313" key="2">
    <source>
        <dbReference type="EMBL" id="AHH11662.1"/>
    </source>
</evidence>
<keyword evidence="2" id="KW-0614">Plasmid</keyword>
<gene>
    <name evidence="2" type="ORF">BCO_0116802</name>
</gene>
<dbReference type="OrthoDB" id="351278at2"/>
<dbReference type="AlphaFoldDB" id="W5SXP7"/>
<proteinExistence type="predicted"/>
<feature type="chain" id="PRO_5004873168" evidence="1">
    <location>
        <begin position="19"/>
        <end position="279"/>
    </location>
</feature>
<dbReference type="RefSeq" id="WP_025408869.1">
    <property type="nucleotide sequence ID" value="NZ_CP005763.1"/>
</dbReference>